<keyword evidence="1" id="KW-0812">Transmembrane</keyword>
<dbReference type="RefSeq" id="WP_075086523.1">
    <property type="nucleotide sequence ID" value="NZ_CP042912.1"/>
</dbReference>
<dbReference type="AlphaFoldDB" id="A0A5B9PBP1"/>
<protein>
    <submittedName>
        <fullName evidence="2">Uncharacterized protein</fullName>
    </submittedName>
</protein>
<dbReference type="STRING" id="980251.GCA_001642875_04865"/>
<evidence type="ECO:0000313" key="2">
    <source>
        <dbReference type="EMBL" id="QEG22450.1"/>
    </source>
</evidence>
<sequence length="276" mass="31198">MSDCHKTLRSPGSWWSGQLGRFTAHPFWLSSINFAAATIVVCWLFLDGRFEASVDWWRFASEANSSDIQIRDMGDWWWLSLRNKAVLAIGFVAGISTILMLVGLWVGATKSRTLQAWFVAISVLAIWLAVLPNWQEIAWTGKKFRMQGTLFEFSSIVDDLHSSWPATDGERETIGPFMAYPEGDPGTLILLTLPELETASFSFSAIEGGVDRTVRFELVGRERGDWLEWHPTNDSPGDFISGIGEVYQVARHEQLSNHWHLVRYRSGSNRADVSVR</sequence>
<evidence type="ECO:0000313" key="3">
    <source>
        <dbReference type="Proteomes" id="UP000322214"/>
    </source>
</evidence>
<dbReference type="KEGG" id="mff:MFFC18_23300"/>
<feature type="transmembrane region" description="Helical" evidence="1">
    <location>
        <begin position="27"/>
        <end position="46"/>
    </location>
</feature>
<dbReference type="EMBL" id="CP042912">
    <property type="protein sequence ID" value="QEG22450.1"/>
    <property type="molecule type" value="Genomic_DNA"/>
</dbReference>
<accession>A0A5B9PBP1</accession>
<proteinExistence type="predicted"/>
<evidence type="ECO:0000256" key="1">
    <source>
        <dbReference type="SAM" id="Phobius"/>
    </source>
</evidence>
<dbReference type="Proteomes" id="UP000322214">
    <property type="component" value="Chromosome"/>
</dbReference>
<name>A0A5B9PBP1_9BACT</name>
<gene>
    <name evidence="2" type="ORF">MFFC18_23300</name>
</gene>
<feature type="transmembrane region" description="Helical" evidence="1">
    <location>
        <begin position="85"/>
        <end position="108"/>
    </location>
</feature>
<keyword evidence="1" id="KW-0472">Membrane</keyword>
<dbReference type="OrthoDB" id="254731at2"/>
<feature type="transmembrane region" description="Helical" evidence="1">
    <location>
        <begin position="114"/>
        <end position="134"/>
    </location>
</feature>
<reference evidence="2 3" key="1">
    <citation type="submission" date="2019-08" db="EMBL/GenBank/DDBJ databases">
        <title>Deep-cultivation of Planctomycetes and their phenomic and genomic characterization uncovers novel biology.</title>
        <authorList>
            <person name="Wiegand S."/>
            <person name="Jogler M."/>
            <person name="Boedeker C."/>
            <person name="Pinto D."/>
            <person name="Vollmers J."/>
            <person name="Rivas-Marin E."/>
            <person name="Kohn T."/>
            <person name="Peeters S.H."/>
            <person name="Heuer A."/>
            <person name="Rast P."/>
            <person name="Oberbeckmann S."/>
            <person name="Bunk B."/>
            <person name="Jeske O."/>
            <person name="Meyerdierks A."/>
            <person name="Storesund J.E."/>
            <person name="Kallscheuer N."/>
            <person name="Luecker S."/>
            <person name="Lage O.M."/>
            <person name="Pohl T."/>
            <person name="Merkel B.J."/>
            <person name="Hornburger P."/>
            <person name="Mueller R.-W."/>
            <person name="Bruemmer F."/>
            <person name="Labrenz M."/>
            <person name="Spormann A.M."/>
            <person name="Op den Camp H."/>
            <person name="Overmann J."/>
            <person name="Amann R."/>
            <person name="Jetten M.S.M."/>
            <person name="Mascher T."/>
            <person name="Medema M.H."/>
            <person name="Devos D.P."/>
            <person name="Kaster A.-K."/>
            <person name="Ovreas L."/>
            <person name="Rohde M."/>
            <person name="Galperin M.Y."/>
            <person name="Jogler C."/>
        </authorList>
    </citation>
    <scope>NUCLEOTIDE SEQUENCE [LARGE SCALE GENOMIC DNA]</scope>
    <source>
        <strain evidence="2 3">FC18</strain>
    </source>
</reference>
<keyword evidence="1" id="KW-1133">Transmembrane helix</keyword>
<organism evidence="2 3">
    <name type="scientific">Mariniblastus fucicola</name>
    <dbReference type="NCBI Taxonomy" id="980251"/>
    <lineage>
        <taxon>Bacteria</taxon>
        <taxon>Pseudomonadati</taxon>
        <taxon>Planctomycetota</taxon>
        <taxon>Planctomycetia</taxon>
        <taxon>Pirellulales</taxon>
        <taxon>Pirellulaceae</taxon>
        <taxon>Mariniblastus</taxon>
    </lineage>
</organism>
<keyword evidence="3" id="KW-1185">Reference proteome</keyword>